<sequence>MARDMLSALAHGIICFGYDFISDFESREWCKHKVVQISVVYVYNLANLEKVAASRAKKGGFESQIVVAYVNNLEISENSDPGQSL</sequence>
<comment type="caution">
    <text evidence="1">The sequence shown here is derived from an EMBL/GenBank/DDBJ whole genome shotgun (WGS) entry which is preliminary data.</text>
</comment>
<protein>
    <submittedName>
        <fullName evidence="1">Uncharacterized protein</fullName>
    </submittedName>
</protein>
<dbReference type="Proteomes" id="UP001054945">
    <property type="component" value="Unassembled WGS sequence"/>
</dbReference>
<evidence type="ECO:0000313" key="1">
    <source>
        <dbReference type="EMBL" id="GIY95976.1"/>
    </source>
</evidence>
<keyword evidence="2" id="KW-1185">Reference proteome</keyword>
<dbReference type="EMBL" id="BPLR01000606">
    <property type="protein sequence ID" value="GIY95976.1"/>
    <property type="molecule type" value="Genomic_DNA"/>
</dbReference>
<name>A0AAV4XLC6_CAEEX</name>
<evidence type="ECO:0000313" key="2">
    <source>
        <dbReference type="Proteomes" id="UP001054945"/>
    </source>
</evidence>
<organism evidence="1 2">
    <name type="scientific">Caerostris extrusa</name>
    <name type="common">Bark spider</name>
    <name type="synonym">Caerostris bankana</name>
    <dbReference type="NCBI Taxonomy" id="172846"/>
    <lineage>
        <taxon>Eukaryota</taxon>
        <taxon>Metazoa</taxon>
        <taxon>Ecdysozoa</taxon>
        <taxon>Arthropoda</taxon>
        <taxon>Chelicerata</taxon>
        <taxon>Arachnida</taxon>
        <taxon>Araneae</taxon>
        <taxon>Araneomorphae</taxon>
        <taxon>Entelegynae</taxon>
        <taxon>Araneoidea</taxon>
        <taxon>Araneidae</taxon>
        <taxon>Caerostris</taxon>
    </lineage>
</organism>
<proteinExistence type="predicted"/>
<gene>
    <name evidence="1" type="ORF">CEXT_573151</name>
</gene>
<accession>A0AAV4XLC6</accession>
<dbReference type="AlphaFoldDB" id="A0AAV4XLC6"/>
<reference evidence="1 2" key="1">
    <citation type="submission" date="2021-06" db="EMBL/GenBank/DDBJ databases">
        <title>Caerostris extrusa draft genome.</title>
        <authorList>
            <person name="Kono N."/>
            <person name="Arakawa K."/>
        </authorList>
    </citation>
    <scope>NUCLEOTIDE SEQUENCE [LARGE SCALE GENOMIC DNA]</scope>
</reference>